<dbReference type="Proteomes" id="UP001144352">
    <property type="component" value="Unassembled WGS sequence"/>
</dbReference>
<proteinExistence type="predicted"/>
<feature type="region of interest" description="Disordered" evidence="1">
    <location>
        <begin position="1"/>
        <end position="51"/>
    </location>
</feature>
<name>A0A9W6FZQ7_9BACT</name>
<evidence type="ECO:0000256" key="1">
    <source>
        <dbReference type="SAM" id="MobiDB-lite"/>
    </source>
</evidence>
<evidence type="ECO:0000313" key="3">
    <source>
        <dbReference type="Proteomes" id="UP001144352"/>
    </source>
</evidence>
<gene>
    <name evidence="2" type="ORF">GHYDROH2_16060</name>
</gene>
<dbReference type="EMBL" id="BSDS01000001">
    <property type="protein sequence ID" value="GLI38105.1"/>
    <property type="molecule type" value="Genomic_DNA"/>
</dbReference>
<protein>
    <submittedName>
        <fullName evidence="2">Uncharacterized protein</fullName>
    </submittedName>
</protein>
<feature type="region of interest" description="Disordered" evidence="1">
    <location>
        <begin position="76"/>
        <end position="101"/>
    </location>
</feature>
<evidence type="ECO:0000313" key="2">
    <source>
        <dbReference type="EMBL" id="GLI38105.1"/>
    </source>
</evidence>
<comment type="caution">
    <text evidence="2">The sequence shown here is derived from an EMBL/GenBank/DDBJ whole genome shotgun (WGS) entry which is preliminary data.</text>
</comment>
<organism evidence="2 3">
    <name type="scientific">Geobacter hydrogenophilus</name>
    <dbReference type="NCBI Taxonomy" id="40983"/>
    <lineage>
        <taxon>Bacteria</taxon>
        <taxon>Pseudomonadati</taxon>
        <taxon>Thermodesulfobacteriota</taxon>
        <taxon>Desulfuromonadia</taxon>
        <taxon>Geobacterales</taxon>
        <taxon>Geobacteraceae</taxon>
        <taxon>Geobacter</taxon>
    </lineage>
</organism>
<keyword evidence="3" id="KW-1185">Reference proteome</keyword>
<reference evidence="2" key="1">
    <citation type="submission" date="2022-12" db="EMBL/GenBank/DDBJ databases">
        <title>Reference genome sequencing for broad-spectrum identification of bacterial and archaeal isolates by mass spectrometry.</title>
        <authorList>
            <person name="Sekiguchi Y."/>
            <person name="Tourlousse D.M."/>
        </authorList>
    </citation>
    <scope>NUCLEOTIDE SEQUENCE</scope>
    <source>
        <strain evidence="2">H2</strain>
    </source>
</reference>
<accession>A0A9W6FZQ7</accession>
<sequence length="101" mass="10676">MRKGVDSSPGIRGTRGSPPHGHEEPCAPDLPSPHLNPAGTQEAAGPLHQLQPRHILEDIEVFGPAEIPHHLVFSGHESLRGNGSAALSKAEPCPQPPLLIE</sequence>
<dbReference type="AlphaFoldDB" id="A0A9W6FZQ7"/>